<dbReference type="GO" id="GO:0031408">
    <property type="term" value="P:oxylipin biosynthetic process"/>
    <property type="evidence" value="ECO:0007669"/>
    <property type="project" value="UniProtKB-KW"/>
</dbReference>
<dbReference type="GO" id="GO:0006633">
    <property type="term" value="P:fatty acid biosynthetic process"/>
    <property type="evidence" value="ECO:0007669"/>
    <property type="project" value="UniProtKB-KW"/>
</dbReference>
<dbReference type="InterPro" id="IPR001246">
    <property type="entry name" value="LipOase_plant"/>
</dbReference>
<keyword evidence="8 13" id="KW-0560">Oxidoreductase</keyword>
<feature type="domain" description="PLAT" evidence="14">
    <location>
        <begin position="105"/>
        <end position="236"/>
    </location>
</feature>
<evidence type="ECO:0000256" key="1">
    <source>
        <dbReference type="ARBA" id="ARBA00001962"/>
    </source>
</evidence>
<dbReference type="InterPro" id="IPR000907">
    <property type="entry name" value="LipOase"/>
</dbReference>
<dbReference type="InterPro" id="IPR001024">
    <property type="entry name" value="PLAT/LH2_dom"/>
</dbReference>
<keyword evidence="3" id="KW-0444">Lipid biosynthesis</keyword>
<evidence type="ECO:0000256" key="4">
    <source>
        <dbReference type="ARBA" id="ARBA00022723"/>
    </source>
</evidence>
<dbReference type="PRINTS" id="PR00468">
    <property type="entry name" value="PLTLPOXGNASE"/>
</dbReference>
<dbReference type="SUPFAM" id="SSF48484">
    <property type="entry name" value="Lipoxigenase"/>
    <property type="match status" value="1"/>
</dbReference>
<proteinExistence type="inferred from homology"/>
<evidence type="ECO:0000313" key="16">
    <source>
        <dbReference type="EMBL" id="KAL3676575.1"/>
    </source>
</evidence>
<evidence type="ECO:0000256" key="6">
    <source>
        <dbReference type="ARBA" id="ARBA00022832"/>
    </source>
</evidence>
<evidence type="ECO:0000259" key="14">
    <source>
        <dbReference type="PROSITE" id="PS50095"/>
    </source>
</evidence>
<feature type="domain" description="Lipoxygenase" evidence="15">
    <location>
        <begin position="239"/>
        <end position="939"/>
    </location>
</feature>
<dbReference type="InterPro" id="IPR027433">
    <property type="entry name" value="Lipoxygenase_dom_3"/>
</dbReference>
<dbReference type="InterPro" id="IPR036226">
    <property type="entry name" value="LipOase_C_sf"/>
</dbReference>
<evidence type="ECO:0008006" key="18">
    <source>
        <dbReference type="Google" id="ProtNLM"/>
    </source>
</evidence>
<keyword evidence="9 13" id="KW-0408">Iron</keyword>
<dbReference type="PANTHER" id="PTHR11771">
    <property type="entry name" value="LIPOXYGENASE"/>
    <property type="match status" value="1"/>
</dbReference>
<dbReference type="SMART" id="SM00308">
    <property type="entry name" value="LH2"/>
    <property type="match status" value="1"/>
</dbReference>
<evidence type="ECO:0000256" key="10">
    <source>
        <dbReference type="ARBA" id="ARBA00023098"/>
    </source>
</evidence>
<dbReference type="SUPFAM" id="SSF49723">
    <property type="entry name" value="Lipase/lipooxygenase domain (PLAT/LH2 domain)"/>
    <property type="match status" value="1"/>
</dbReference>
<protein>
    <recommendedName>
        <fullName evidence="18">Lipoxygenase</fullName>
    </recommendedName>
</protein>
<gene>
    <name evidence="16" type="ORF">R1sor_026523</name>
</gene>
<dbReference type="PROSITE" id="PS51393">
    <property type="entry name" value="LIPOXYGENASE_3"/>
    <property type="match status" value="1"/>
</dbReference>
<dbReference type="InterPro" id="IPR020833">
    <property type="entry name" value="LipOase_Fe_BS"/>
</dbReference>
<comment type="caution">
    <text evidence="12">Lacks conserved residue(s) required for the propagation of feature annotation.</text>
</comment>
<evidence type="ECO:0000256" key="2">
    <source>
        <dbReference type="ARBA" id="ARBA00009419"/>
    </source>
</evidence>
<keyword evidence="5" id="KW-0925">Oxylipin biosynthesis</keyword>
<evidence type="ECO:0000256" key="9">
    <source>
        <dbReference type="ARBA" id="ARBA00023004"/>
    </source>
</evidence>
<sequence length="939" mass="104615">MEAVSAHISVPGIQSVGGLSSGAESSKRTSAQNVGFKSSSYHGTPVLGPAAVAAGKAQRCPSRRGTVNPARASLIGKLKDVVTGNKGSRDESTVEIKGQLVLSRQSFFDLVRVGSNLIDDPLDAIFGQLVALQLVSVDTKPDGQPKLSTKSAIEKWTTSPGLKGKIIAGDESYSVTFQVPSDFGEIGAFVIRNNHPNPFYLQDVTFITDTNVVYEFPCKSWVYNDMIYQDDRVFFANKTYLPKQTPAGLKPFRERELKALRGDGTGTRKTSDRIYDYDIYNDLGFPDLNLKRTPLGGSKEFPYPRRCRTGRIKTLADPKSESPINLGSLEFYIPVDESFERDKNSGFYAGGLKGVSQAIAPIISGIFDHTPNTWDNLEEIFTLYSKGLPLGQDLSKTQDQEAKKSLVFLDTLFKAQGDSKSVLKYPKPDVLKQNETAWMDDEEFGRQALAGLNPCVIEAVTEYPPKSSLGPEYGPGTALTEEHIKPYLEGLSVKEAIKSKRLFKVDYRDLLMPYMERINESKFKAYAPRTYFFWTSKGTLKPIAIELSLPPSDEKAASNRVFTPPIRKEDKNYFWDLAKAHASSVDFGFHELVSHWLRTHAVVEPMIISTHRNLSQLHPVHTLLRPLFKNTMKINSAARQVLIGANGLIETNFFTGKYSFEVCSKIYGALWRFDHEAFPANLVARGMAEPAKGSYPGGVKLVVDDYPFAKDGLDLWEAIHTYTGKYLNIVYKGSDKAVQEDGELQTWWNEIVQVGHGDKRDEPWWPKADSIKSLTDICATIAWIAGPHHAAVNFGQYAYAGFMPNKPTHCRKFIPEPGSREEQKMLEDPETWFLQTVASQSSTCIAATTIEILSSHAVDEEYQGKRLNDNWTSNQEIKAAFAEFSAKMEELQRIFEERNGDPSLLNRTAGPAKLPYTLLYPHSEESGLTNRGVPYSVSI</sequence>
<dbReference type="Gene3D" id="3.10.450.60">
    <property type="match status" value="1"/>
</dbReference>
<dbReference type="Gene3D" id="4.10.375.10">
    <property type="entry name" value="Lipoxygenase-1, Domain 2"/>
    <property type="match status" value="1"/>
</dbReference>
<evidence type="ECO:0000259" key="15">
    <source>
        <dbReference type="PROSITE" id="PS51393"/>
    </source>
</evidence>
<keyword evidence="17" id="KW-1185">Reference proteome</keyword>
<keyword evidence="11" id="KW-0275">Fatty acid biosynthesis</keyword>
<evidence type="ECO:0000256" key="11">
    <source>
        <dbReference type="ARBA" id="ARBA00023160"/>
    </source>
</evidence>
<comment type="cofactor">
    <cofactor evidence="1 13">
        <name>Fe cation</name>
        <dbReference type="ChEBI" id="CHEBI:24875"/>
    </cofactor>
</comment>
<dbReference type="Gene3D" id="4.10.372.10">
    <property type="entry name" value="Lipoxygenase-1, Domain 3"/>
    <property type="match status" value="1"/>
</dbReference>
<evidence type="ECO:0000256" key="8">
    <source>
        <dbReference type="ARBA" id="ARBA00023002"/>
    </source>
</evidence>
<dbReference type="Gene3D" id="1.20.245.10">
    <property type="entry name" value="Lipoxygenase-1, Domain 5"/>
    <property type="match status" value="1"/>
</dbReference>
<evidence type="ECO:0000256" key="12">
    <source>
        <dbReference type="PROSITE-ProRule" id="PRU00152"/>
    </source>
</evidence>
<evidence type="ECO:0000313" key="17">
    <source>
        <dbReference type="Proteomes" id="UP001633002"/>
    </source>
</evidence>
<dbReference type="InterPro" id="IPR013819">
    <property type="entry name" value="LipOase_C"/>
</dbReference>
<dbReference type="InterPro" id="IPR036392">
    <property type="entry name" value="PLAT/LH2_dom_sf"/>
</dbReference>
<organism evidence="16 17">
    <name type="scientific">Riccia sorocarpa</name>
    <dbReference type="NCBI Taxonomy" id="122646"/>
    <lineage>
        <taxon>Eukaryota</taxon>
        <taxon>Viridiplantae</taxon>
        <taxon>Streptophyta</taxon>
        <taxon>Embryophyta</taxon>
        <taxon>Marchantiophyta</taxon>
        <taxon>Marchantiopsida</taxon>
        <taxon>Marchantiidae</taxon>
        <taxon>Marchantiales</taxon>
        <taxon>Ricciaceae</taxon>
        <taxon>Riccia</taxon>
    </lineage>
</organism>
<keyword evidence="4 13" id="KW-0479">Metal-binding</keyword>
<keyword evidence="6" id="KW-0276">Fatty acid metabolism</keyword>
<accession>A0ABD3GBN5</accession>
<dbReference type="Pfam" id="PF00305">
    <property type="entry name" value="Lipoxygenase"/>
    <property type="match status" value="1"/>
</dbReference>
<dbReference type="AlphaFoldDB" id="A0ABD3GBN5"/>
<dbReference type="Gene3D" id="2.60.60.20">
    <property type="entry name" value="PLAT/LH2 domain"/>
    <property type="match status" value="1"/>
</dbReference>
<dbReference type="PROSITE" id="PS50095">
    <property type="entry name" value="PLAT"/>
    <property type="match status" value="1"/>
</dbReference>
<dbReference type="GO" id="GO:0051213">
    <property type="term" value="F:dioxygenase activity"/>
    <property type="evidence" value="ECO:0007669"/>
    <property type="project" value="UniProtKB-KW"/>
</dbReference>
<dbReference type="PRINTS" id="PR00087">
    <property type="entry name" value="LIPOXYGENASE"/>
</dbReference>
<dbReference type="EMBL" id="JBJQOH010000008">
    <property type="protein sequence ID" value="KAL3676575.1"/>
    <property type="molecule type" value="Genomic_DNA"/>
</dbReference>
<evidence type="ECO:0000256" key="5">
    <source>
        <dbReference type="ARBA" id="ARBA00022767"/>
    </source>
</evidence>
<evidence type="ECO:0000256" key="7">
    <source>
        <dbReference type="ARBA" id="ARBA00022964"/>
    </source>
</evidence>
<evidence type="ECO:0000256" key="13">
    <source>
        <dbReference type="RuleBase" id="RU003974"/>
    </source>
</evidence>
<name>A0ABD3GBN5_9MARC</name>
<evidence type="ECO:0000256" key="3">
    <source>
        <dbReference type="ARBA" id="ARBA00022516"/>
    </source>
</evidence>
<keyword evidence="10" id="KW-0443">Lipid metabolism</keyword>
<dbReference type="Proteomes" id="UP001633002">
    <property type="component" value="Unassembled WGS sequence"/>
</dbReference>
<comment type="similarity">
    <text evidence="2 13">Belongs to the lipoxygenase family.</text>
</comment>
<keyword evidence="7 13" id="KW-0223">Dioxygenase</keyword>
<dbReference type="GO" id="GO:0046872">
    <property type="term" value="F:metal ion binding"/>
    <property type="evidence" value="ECO:0007669"/>
    <property type="project" value="UniProtKB-KW"/>
</dbReference>
<comment type="caution">
    <text evidence="16">The sequence shown here is derived from an EMBL/GenBank/DDBJ whole genome shotgun (WGS) entry which is preliminary data.</text>
</comment>
<dbReference type="Pfam" id="PF01477">
    <property type="entry name" value="PLAT"/>
    <property type="match status" value="1"/>
</dbReference>
<reference evidence="16 17" key="1">
    <citation type="submission" date="2024-09" db="EMBL/GenBank/DDBJ databases">
        <title>Chromosome-scale assembly of Riccia sorocarpa.</title>
        <authorList>
            <person name="Paukszto L."/>
        </authorList>
    </citation>
    <scope>NUCLEOTIDE SEQUENCE [LARGE SCALE GENOMIC DNA]</scope>
    <source>
        <strain evidence="16">LP-2024</strain>
        <tissue evidence="16">Aerial parts of the thallus</tissue>
    </source>
</reference>
<dbReference type="PROSITE" id="PS00711">
    <property type="entry name" value="LIPOXYGENASE_1"/>
    <property type="match status" value="1"/>
</dbReference>